<dbReference type="Pfam" id="PF12705">
    <property type="entry name" value="PDDEXK_1"/>
    <property type="match status" value="1"/>
</dbReference>
<organism evidence="2 3">
    <name type="scientific">Ruficoccus amylovorans</name>
    <dbReference type="NCBI Taxonomy" id="1804625"/>
    <lineage>
        <taxon>Bacteria</taxon>
        <taxon>Pseudomonadati</taxon>
        <taxon>Verrucomicrobiota</taxon>
        <taxon>Opitutia</taxon>
        <taxon>Puniceicoccales</taxon>
        <taxon>Cerasicoccaceae</taxon>
        <taxon>Ruficoccus</taxon>
    </lineage>
</organism>
<evidence type="ECO:0000313" key="2">
    <source>
        <dbReference type="EMBL" id="MBC2595502.1"/>
    </source>
</evidence>
<evidence type="ECO:0000313" key="3">
    <source>
        <dbReference type="Proteomes" id="UP000546464"/>
    </source>
</evidence>
<evidence type="ECO:0000259" key="1">
    <source>
        <dbReference type="Pfam" id="PF12705"/>
    </source>
</evidence>
<dbReference type="InterPro" id="IPR038726">
    <property type="entry name" value="PDDEXK_AddAB-type"/>
</dbReference>
<name>A0A842HGF7_9BACT</name>
<proteinExistence type="predicted"/>
<dbReference type="AlphaFoldDB" id="A0A842HGF7"/>
<dbReference type="EMBL" id="JACHVB010000043">
    <property type="protein sequence ID" value="MBC2595502.1"/>
    <property type="molecule type" value="Genomic_DNA"/>
</dbReference>
<sequence length="958" mass="104628">MTTVRHLTCSRPGAAWEEAARPWFELLGKTAWQAERPVAALVPDGVAASVLKRQLAEAGVPLVGIDIFTPGRLRHRLTASTEQDKPVAVREELILFLRLAARSLPDNVFARAVLADPQPFLRDFDALDAAGWTDNVFRFEPANELLAALRHQLDQAGMQTANAAARPQDRPEPVFSHLLVLGFGPGQMGHFFLLRSALAASEAATVVFSQPISDSPLDFAFTEVWESILGPTAPAPGMMEFPPAEGPEADFLLAPDPCVEAQLITDQAERWLADSDAPRIGIVFPHGGLSLLRETALALEAARLPHYDAGGHAAARPAGFQLLEAWRAMQESQRLPEAVDFINALRAHRELAPEPAEKLLKALRETFSEAMTDDLAVLRAAGSHRPEAADFFTQWPTLPAQATLSGFTEAARPVLERFAWPERLDFLTDRVALLAPRIGEELDRAAFLGWLAKMVDRPGRARSETGRHPLARVALVTVQEALTGDWTHLIFAGLNGRQWEPPISASGLLDESLIRHLNERAGYSVEGAADFDGEHGRLLAPAEQAALLESAFWHLFSQTGAVIACTASRRENPAATRASPLNDLFLKAWHLTHGDLPDEAACDRLEAASRARLPAPETDRDFDGRAGFIGVHQNRRNAALPFDGYFFGFDVPPPGGLDFSFSQWEEAFKNPGYTWIKQAIRADIAWQPEAERSLAQAVGLWVHDWVSPLANDGHWLPLPERTLWPKIARDKAARVENRLAAAYEAAGRRLPDWWSESHAGALLMAESLIGAVLDTALDALPRGQMASEFTLPEGELELYPGGARLRMRGRIDLILHDGADPDNTPGPAWLVDFKTSASRKPLTTKRFAEGDGLQLGLYALALRQLGFSPVTLSLLMPGGALKAQLTDTDVREQTALLGAVSAIHTTGTLGHWGAFRDRFTFSGHYPLATLVIGPATLKGKWLLTHPGLDPDNNEEADA</sequence>
<protein>
    <submittedName>
        <fullName evidence="2">PD-(D/E)XK nuclease family protein</fullName>
    </submittedName>
</protein>
<keyword evidence="3" id="KW-1185">Reference proteome</keyword>
<comment type="caution">
    <text evidence="2">The sequence shown here is derived from an EMBL/GenBank/DDBJ whole genome shotgun (WGS) entry which is preliminary data.</text>
</comment>
<reference evidence="2 3" key="1">
    <citation type="submission" date="2020-07" db="EMBL/GenBank/DDBJ databases">
        <authorList>
            <person name="Feng X."/>
        </authorList>
    </citation>
    <scope>NUCLEOTIDE SEQUENCE [LARGE SCALE GENOMIC DNA]</scope>
    <source>
        <strain evidence="2 3">JCM31066</strain>
    </source>
</reference>
<dbReference type="Gene3D" id="3.90.320.10">
    <property type="match status" value="1"/>
</dbReference>
<gene>
    <name evidence="2" type="ORF">H5P28_14645</name>
</gene>
<dbReference type="RefSeq" id="WP_185676456.1">
    <property type="nucleotide sequence ID" value="NZ_JACHVB010000043.1"/>
</dbReference>
<accession>A0A842HGF7</accession>
<dbReference type="InterPro" id="IPR011604">
    <property type="entry name" value="PDDEXK-like_dom_sf"/>
</dbReference>
<feature type="domain" description="PD-(D/E)XK endonuclease-like" evidence="1">
    <location>
        <begin position="690"/>
        <end position="887"/>
    </location>
</feature>
<dbReference type="Proteomes" id="UP000546464">
    <property type="component" value="Unassembled WGS sequence"/>
</dbReference>